<protein>
    <submittedName>
        <fullName evidence="1">Uncharacterized protein</fullName>
    </submittedName>
</protein>
<dbReference type="EMBL" id="GECU01026347">
    <property type="protein sequence ID" value="JAS81359.1"/>
    <property type="molecule type" value="Transcribed_RNA"/>
</dbReference>
<organism evidence="1">
    <name type="scientific">Homalodisca liturata</name>
    <dbReference type="NCBI Taxonomy" id="320908"/>
    <lineage>
        <taxon>Eukaryota</taxon>
        <taxon>Metazoa</taxon>
        <taxon>Ecdysozoa</taxon>
        <taxon>Arthropoda</taxon>
        <taxon>Hexapoda</taxon>
        <taxon>Insecta</taxon>
        <taxon>Pterygota</taxon>
        <taxon>Neoptera</taxon>
        <taxon>Paraneoptera</taxon>
        <taxon>Hemiptera</taxon>
        <taxon>Auchenorrhyncha</taxon>
        <taxon>Membracoidea</taxon>
        <taxon>Cicadellidae</taxon>
        <taxon>Cicadellinae</taxon>
        <taxon>Proconiini</taxon>
        <taxon>Homalodisca</taxon>
    </lineage>
</organism>
<proteinExistence type="predicted"/>
<feature type="non-terminal residue" evidence="1">
    <location>
        <position position="1"/>
    </location>
</feature>
<name>A0A1B6I364_9HEMI</name>
<gene>
    <name evidence="1" type="ORF">g.4606</name>
</gene>
<accession>A0A1B6I364</accession>
<evidence type="ECO:0000313" key="1">
    <source>
        <dbReference type="EMBL" id="JAS81359.1"/>
    </source>
</evidence>
<sequence>LKVPPLRTPQRQHACVAQHLQRKHVYALLADHNKTLPLAPQLGGKLRNPPRLLQDELPLRCRERLALCGRAVAKLSVDLRLLVLQRHVGYHDAHIFQASRHGKMPARVIEHKPLHEYRVADVAALHLDHLNHVRIQTSAGRDPLQGPDQHLGQRPRVLDLRSQRAQSKLPQALLCQRLHLLLQARHRIAQRQLQAVYDHRNFCPVAVVSVCLVENVAAHQNEGYCAVAGGCVEGGCCPGNQDRGGVRKRHLPAERMAVLGEAQLLSAADQRLHVPVRAEHRREQVEELHAGGIVDADGLPGLRDLRFRRGRLHGCKF</sequence>
<reference evidence="1" key="1">
    <citation type="submission" date="2015-11" db="EMBL/GenBank/DDBJ databases">
        <title>De novo transcriptome assembly of four potential Pierce s Disease insect vectors from Arizona vineyards.</title>
        <authorList>
            <person name="Tassone E.E."/>
        </authorList>
    </citation>
    <scope>NUCLEOTIDE SEQUENCE</scope>
</reference>
<dbReference type="AlphaFoldDB" id="A0A1B6I364"/>
<feature type="non-terminal residue" evidence="1">
    <location>
        <position position="317"/>
    </location>
</feature>